<feature type="region of interest" description="Disordered" evidence="1">
    <location>
        <begin position="1"/>
        <end position="196"/>
    </location>
</feature>
<gene>
    <name evidence="2" type="ORF">DPX16_17601</name>
</gene>
<dbReference type="EMBL" id="RJVU01057109">
    <property type="protein sequence ID" value="ROK35858.1"/>
    <property type="molecule type" value="Genomic_DNA"/>
</dbReference>
<proteinExistence type="predicted"/>
<accession>A0A3N0XZG5</accession>
<dbReference type="AlphaFoldDB" id="A0A3N0XZG5"/>
<feature type="compositionally biased region" description="Basic and acidic residues" evidence="1">
    <location>
        <begin position="8"/>
        <end position="29"/>
    </location>
</feature>
<evidence type="ECO:0000313" key="2">
    <source>
        <dbReference type="EMBL" id="ROK35858.1"/>
    </source>
</evidence>
<protein>
    <submittedName>
        <fullName evidence="2">Uncharacterized protein</fullName>
    </submittedName>
</protein>
<feature type="compositionally biased region" description="Low complexity" evidence="1">
    <location>
        <begin position="128"/>
        <end position="155"/>
    </location>
</feature>
<feature type="compositionally biased region" description="Polar residues" evidence="1">
    <location>
        <begin position="33"/>
        <end position="44"/>
    </location>
</feature>
<comment type="caution">
    <text evidence="2">The sequence shown here is derived from an EMBL/GenBank/DDBJ whole genome shotgun (WGS) entry which is preliminary data.</text>
</comment>
<sequence>MPASSNSREGKRQERHRGWWNEKQKDRGGGGRTNQPLQGSSSMSFRVRRPATSRERVALFGAVRALRQGEWENPFSNTCSARGRFSRESAPEAVPARESAPEATEEVGTESPLPTRKKRKRRRKASIPPASESTPEPAPASESTPEPAPASESTPEPAPASEPAPRSGSPLHGQGARSTVREPAPRSGSPLHGQGVHFRVCSSLWVHFGAYR</sequence>
<feature type="compositionally biased region" description="Basic residues" evidence="1">
    <location>
        <begin position="115"/>
        <end position="125"/>
    </location>
</feature>
<reference evidence="2 3" key="1">
    <citation type="submission" date="2018-10" db="EMBL/GenBank/DDBJ databases">
        <title>Genome assembly for a Yunnan-Guizhou Plateau 3E fish, Anabarilius grahami (Regan), and its evolutionary and genetic applications.</title>
        <authorList>
            <person name="Jiang W."/>
        </authorList>
    </citation>
    <scope>NUCLEOTIDE SEQUENCE [LARGE SCALE GENOMIC DNA]</scope>
    <source>
        <strain evidence="2">AG-KIZ</strain>
        <tissue evidence="2">Muscle</tissue>
    </source>
</reference>
<evidence type="ECO:0000313" key="3">
    <source>
        <dbReference type="Proteomes" id="UP000281406"/>
    </source>
</evidence>
<dbReference type="Proteomes" id="UP000281406">
    <property type="component" value="Unassembled WGS sequence"/>
</dbReference>
<name>A0A3N0XZG5_ANAGA</name>
<evidence type="ECO:0000256" key="1">
    <source>
        <dbReference type="SAM" id="MobiDB-lite"/>
    </source>
</evidence>
<organism evidence="2 3">
    <name type="scientific">Anabarilius grahami</name>
    <name type="common">Kanglang fish</name>
    <name type="synonym">Barilius grahami</name>
    <dbReference type="NCBI Taxonomy" id="495550"/>
    <lineage>
        <taxon>Eukaryota</taxon>
        <taxon>Metazoa</taxon>
        <taxon>Chordata</taxon>
        <taxon>Craniata</taxon>
        <taxon>Vertebrata</taxon>
        <taxon>Euteleostomi</taxon>
        <taxon>Actinopterygii</taxon>
        <taxon>Neopterygii</taxon>
        <taxon>Teleostei</taxon>
        <taxon>Ostariophysi</taxon>
        <taxon>Cypriniformes</taxon>
        <taxon>Xenocyprididae</taxon>
        <taxon>Xenocypridinae</taxon>
        <taxon>Xenocypridinae incertae sedis</taxon>
        <taxon>Anabarilius</taxon>
    </lineage>
</organism>
<keyword evidence="3" id="KW-1185">Reference proteome</keyword>